<protein>
    <submittedName>
        <fullName evidence="2">Tetratricopeptide repeat-containing protein</fullName>
    </submittedName>
</protein>
<evidence type="ECO:0000313" key="2">
    <source>
        <dbReference type="EMBL" id="SFJ98028.1"/>
    </source>
</evidence>
<evidence type="ECO:0000313" key="3">
    <source>
        <dbReference type="Proteomes" id="UP000199548"/>
    </source>
</evidence>
<dbReference type="Proteomes" id="UP000199548">
    <property type="component" value="Unassembled WGS sequence"/>
</dbReference>
<keyword evidence="1" id="KW-0732">Signal</keyword>
<dbReference type="SUPFAM" id="SSF48452">
    <property type="entry name" value="TPR-like"/>
    <property type="match status" value="1"/>
</dbReference>
<dbReference type="STRING" id="420953.SAMN05192543_114131"/>
<reference evidence="2 3" key="1">
    <citation type="submission" date="2016-10" db="EMBL/GenBank/DDBJ databases">
        <authorList>
            <person name="de Groot N.N."/>
        </authorList>
    </citation>
    <scope>NUCLEOTIDE SEQUENCE [LARGE SCALE GENOMIC DNA]</scope>
    <source>
        <strain evidence="2 3">LMG 23650</strain>
    </source>
</reference>
<accession>A0A1I3VRK4</accession>
<feature type="chain" id="PRO_5011458860" evidence="1">
    <location>
        <begin position="25"/>
        <end position="401"/>
    </location>
</feature>
<gene>
    <name evidence="2" type="ORF">SAMN05192543_114131</name>
</gene>
<organism evidence="2 3">
    <name type="scientific">Paraburkholderia megapolitana</name>
    <dbReference type="NCBI Taxonomy" id="420953"/>
    <lineage>
        <taxon>Bacteria</taxon>
        <taxon>Pseudomonadati</taxon>
        <taxon>Pseudomonadota</taxon>
        <taxon>Betaproteobacteria</taxon>
        <taxon>Burkholderiales</taxon>
        <taxon>Burkholderiaceae</taxon>
        <taxon>Paraburkholderia</taxon>
    </lineage>
</organism>
<evidence type="ECO:0000256" key="1">
    <source>
        <dbReference type="SAM" id="SignalP"/>
    </source>
</evidence>
<dbReference type="Gene3D" id="1.25.40.10">
    <property type="entry name" value="Tetratricopeptide repeat domain"/>
    <property type="match status" value="1"/>
</dbReference>
<name>A0A1I3VRK4_9BURK</name>
<feature type="signal peptide" evidence="1">
    <location>
        <begin position="1"/>
        <end position="24"/>
    </location>
</feature>
<proteinExistence type="predicted"/>
<dbReference type="OrthoDB" id="8875254at2"/>
<keyword evidence="3" id="KW-1185">Reference proteome</keyword>
<dbReference type="EMBL" id="FOQU01000014">
    <property type="protein sequence ID" value="SFJ98028.1"/>
    <property type="molecule type" value="Genomic_DNA"/>
</dbReference>
<dbReference type="InterPro" id="IPR011990">
    <property type="entry name" value="TPR-like_helical_dom_sf"/>
</dbReference>
<dbReference type="AlphaFoldDB" id="A0A1I3VRK4"/>
<sequence length="401" mass="42933">MRVIHQRFGRAIVAAAFGGLCAFAMQPAQSVAADTLRPDVAKPLNAAQDLYRAHKYRDALTKIDQAAAVPGKTAYETYMVQEMRGAAAAAAGDNATAAQAYESLLSSGQLKGADEQRTEAALAGIYFQQKNYAQAIRVAQRYQKAGGTDPDMRVLLVQSYYLSNDCTSVVNLVRPGIDATARAGRAPDESQLQLLATCAQRVKDDTSYRGALEKLVAYYPKQSYWDDLFHAIRSKSHYASALDIDTYRLRRATNALTTPDDYMEMTQLSIVAGTTAEAKQVIDQGFTSGVLGHDAGADREKRLQALAAKRAAAPADPANPVDPIDAGFNLVFAGKAAQGLAAMEAAIAKGGLDHPDQAQLHLGVAYYIAGQKAKAIQAFRAVKGDDGSADLARLWILVASK</sequence>
<dbReference type="RefSeq" id="WP_091020199.1">
    <property type="nucleotide sequence ID" value="NZ_CP041745.1"/>
</dbReference>
<dbReference type="Pfam" id="PF13432">
    <property type="entry name" value="TPR_16"/>
    <property type="match status" value="2"/>
</dbReference>